<dbReference type="RefSeq" id="WP_011016398.1">
    <property type="nucleotide sequence ID" value="NZ_CP028101.1"/>
</dbReference>
<name>Q8RG67_FUSNN</name>
<feature type="coiled-coil region" evidence="1">
    <location>
        <begin position="407"/>
        <end position="488"/>
    </location>
</feature>
<dbReference type="GO" id="GO:0000731">
    <property type="term" value="P:DNA synthesis involved in DNA repair"/>
    <property type="evidence" value="ECO:0000318"/>
    <property type="project" value="GO_Central"/>
</dbReference>
<dbReference type="InterPro" id="IPR038729">
    <property type="entry name" value="Rad50/SbcC_AAA"/>
</dbReference>
<dbReference type="GO" id="GO:0005524">
    <property type="term" value="F:ATP binding"/>
    <property type="evidence" value="ECO:0007669"/>
    <property type="project" value="UniProtKB-KW"/>
</dbReference>
<reference evidence="4" key="3">
    <citation type="submission" date="2018-03" db="EMBL/GenBank/DDBJ databases">
        <title>Complete Fusobacterium genomes using hybrid Minion sequencing.</title>
        <authorList>
            <person name="Slade D.J."/>
            <person name="Lahmers K."/>
        </authorList>
    </citation>
    <scope>NUCLEOTIDE SEQUENCE</scope>
    <source>
        <strain evidence="4">ATCC 25586</strain>
    </source>
</reference>
<dbReference type="GeneID" id="79783458"/>
<sequence>MQLKSINLMNFRQFKDLKISFPSSNDGKNVTLIFGDNGSGKTTLANAIIWCLYGQIDFEKKELYNIHMKQKTPINEVTDFVEGELKFEHRNFIYTVTRKIYYKKIDKDTLREEKDKLDVSKCGENGECRYFENSIAQDEINKVLPRALYPYFFFSGEKIEKMSRDIQSQKKETDFSNAVKVLLGLEAIERAIDHLASRKKMTVKSKFEADIKDDGNEKLQVLKKELTQVENNIEQLENNIENCNMEISSAEEIIEKTKKEIEKHTEGATLQKEIDNKENIKEAYENTRKSEIKNFFEIFNNNYWEYFVRKLICQIVPELKEDMVKGKDIPSISVDTINYLIEHKRCLCGAEIIKDTEAYKKLEEILNYIPPRSMSTEIEIFKKEIENLYNRKNISLYPKLQEKYAEFIKCSNKIAILQDEIDEINEKLMDPMADTIVSKNQKLKADAEIDMKKNEKDKENYIEKRGVLKEKKEELESEIIKLEEIDVNNDIPILGKNCAEKVAQRLSEFRDKNESEMRKKLETEINNIYQQMFKDYSFRITIKDNYKISIDSKQYESEKGIEGSVGQNIGTVLAFIAAIVKLAKENKNSIDEETTLLSSEPYPLVMEAPASTFDIKRIKKICNVIPKIAEQVIIFTKDTEGELIREHMKDKIAKELKFEVVNEFVAKVKEV</sequence>
<proteinExistence type="predicted"/>
<evidence type="ECO:0000313" key="5">
    <source>
        <dbReference type="Proteomes" id="UP000241660"/>
    </source>
</evidence>
<feature type="coiled-coil region" evidence="1">
    <location>
        <begin position="212"/>
        <end position="294"/>
    </location>
</feature>
<keyword evidence="1" id="KW-0175">Coiled coil</keyword>
<reference evidence="5" key="2">
    <citation type="journal article" date="2018" name="MSphere">
        <title>Fusobacterium Genomics Using MinION and Illumina Sequencing Enables Genome Completion and Correction.</title>
        <authorList>
            <person name="Todd S.M."/>
            <person name="Settlage R.E."/>
            <person name="Lahmers K.K."/>
            <person name="Slade D.J."/>
        </authorList>
    </citation>
    <scope>NUCLEOTIDE SEQUENCE [LARGE SCALE GENOMIC DNA]</scope>
    <source>
        <strain evidence="5">ATCC 25586</strain>
    </source>
</reference>
<feature type="domain" description="Rad50/SbcC-type AAA" evidence="2">
    <location>
        <begin position="5"/>
        <end position="241"/>
    </location>
</feature>
<evidence type="ECO:0000313" key="3">
    <source>
        <dbReference type="EMBL" id="AAL94646.1"/>
    </source>
</evidence>
<dbReference type="PANTHER" id="PTHR32182">
    <property type="entry name" value="DNA REPLICATION AND REPAIR PROTEIN RECF"/>
    <property type="match status" value="1"/>
</dbReference>
<keyword evidence="3" id="KW-0067">ATP-binding</keyword>
<evidence type="ECO:0000259" key="2">
    <source>
        <dbReference type="Pfam" id="PF13476"/>
    </source>
</evidence>
<dbReference type="PaxDb" id="190304-FN0450"/>
<dbReference type="GO" id="GO:0016887">
    <property type="term" value="F:ATP hydrolysis activity"/>
    <property type="evidence" value="ECO:0007669"/>
    <property type="project" value="InterPro"/>
</dbReference>
<dbReference type="InterPro" id="IPR027417">
    <property type="entry name" value="P-loop_NTPase"/>
</dbReference>
<keyword evidence="5" id="KW-1185">Reference proteome</keyword>
<dbReference type="GO" id="GO:0006302">
    <property type="term" value="P:double-strand break repair"/>
    <property type="evidence" value="ECO:0000318"/>
    <property type="project" value="GO_Central"/>
</dbReference>
<dbReference type="EnsemblBacteria" id="AAL94646">
    <property type="protein sequence ID" value="AAL94646"/>
    <property type="gene ID" value="FN0450"/>
</dbReference>
<dbReference type="PANTHER" id="PTHR32182:SF0">
    <property type="entry name" value="DNA REPLICATION AND REPAIR PROTEIN RECF"/>
    <property type="match status" value="1"/>
</dbReference>
<dbReference type="HOGENOM" id="CLU_024631_1_0_0"/>
<dbReference type="InParanoid" id="Q8RG67"/>
<dbReference type="EMBL" id="AE009951">
    <property type="protein sequence ID" value="AAL94646.1"/>
    <property type="molecule type" value="Genomic_DNA"/>
</dbReference>
<dbReference type="eggNOG" id="COG1196">
    <property type="taxonomic scope" value="Bacteria"/>
</dbReference>
<dbReference type="PATRIC" id="fig|190304.8.peg.1020"/>
<reference evidence="3" key="1">
    <citation type="journal article" date="2002" name="J. Bacteriol.">
        <title>Genome sequence and analysis of the oral bacterium Fusobacterium nucleatum strain ATCC 25586.</title>
        <authorList>
            <person name="Kapatral V."/>
            <person name="Anderson I."/>
            <person name="Ivanova N."/>
            <person name="Reznik G."/>
            <person name="Los T."/>
            <person name="Lykidis A."/>
            <person name="Bhattacharyya A."/>
            <person name="Bartman A."/>
            <person name="Gardner W."/>
            <person name="Grechkin G."/>
            <person name="Zhu L."/>
            <person name="Vasieva O."/>
            <person name="Chu L."/>
            <person name="Kogan Y."/>
            <person name="Chaga O."/>
            <person name="Goltsman E."/>
            <person name="Bernal A."/>
            <person name="Larsen N."/>
            <person name="D'Souza M."/>
            <person name="Walunas T."/>
            <person name="Pusch G."/>
            <person name="Haselkorn R."/>
            <person name="Fonstein M."/>
            <person name="Kyrpides N."/>
            <person name="Overbeek R."/>
        </authorList>
    </citation>
    <scope>NUCLEOTIDE SEQUENCE [LARGE SCALE GENOMIC DNA]</scope>
    <source>
        <strain evidence="3">ATCC 25586</strain>
    </source>
</reference>
<dbReference type="Gene3D" id="3.40.50.300">
    <property type="entry name" value="P-loop containing nucleotide triphosphate hydrolases"/>
    <property type="match status" value="2"/>
</dbReference>
<dbReference type="KEGG" id="fnu:FN0450"/>
<organism evidence="3">
    <name type="scientific">Fusobacterium nucleatum subsp. nucleatum (strain ATCC 25586 / DSM 15643 / BCRC 10681 / CIP 101130 / JCM 8532 / KCTC 2640 / LMG 13131 / VPI 4355)</name>
    <dbReference type="NCBI Taxonomy" id="190304"/>
    <lineage>
        <taxon>Bacteria</taxon>
        <taxon>Fusobacteriati</taxon>
        <taxon>Fusobacteriota</taxon>
        <taxon>Fusobacteriia</taxon>
        <taxon>Fusobacteriales</taxon>
        <taxon>Fusobacteriaceae</taxon>
        <taxon>Fusobacterium</taxon>
    </lineage>
</organism>
<dbReference type="STRING" id="190304.FN0450"/>
<keyword evidence="3" id="KW-0547">Nucleotide-binding</keyword>
<gene>
    <name evidence="3" type="ordered locus">FN0450</name>
    <name evidence="4" type="ORF">C7Y58_05320</name>
</gene>
<dbReference type="BioCyc" id="FNUC190304:G1FZS-1043-MONOMER"/>
<dbReference type="AlphaFoldDB" id="Q8RG67"/>
<dbReference type="SUPFAM" id="SSF52540">
    <property type="entry name" value="P-loop containing nucleoside triphosphate hydrolases"/>
    <property type="match status" value="1"/>
</dbReference>
<accession>Q8RG67</accession>
<protein>
    <submittedName>
        <fullName evidence="3">ABC transporter ATP-binding protein</fullName>
    </submittedName>
    <submittedName>
        <fullName evidence="4">SMC family ATPase</fullName>
    </submittedName>
</protein>
<dbReference type="EMBL" id="CP028101">
    <property type="protein sequence ID" value="AVQ14906.1"/>
    <property type="molecule type" value="Genomic_DNA"/>
</dbReference>
<evidence type="ECO:0000313" key="4">
    <source>
        <dbReference type="EMBL" id="AVQ14906.1"/>
    </source>
</evidence>
<dbReference type="Proteomes" id="UP000241660">
    <property type="component" value="Chromosome"/>
</dbReference>
<dbReference type="Pfam" id="PF13476">
    <property type="entry name" value="AAA_23"/>
    <property type="match status" value="1"/>
</dbReference>
<evidence type="ECO:0000256" key="1">
    <source>
        <dbReference type="SAM" id="Coils"/>
    </source>
</evidence>